<name>A0AA48M1U3_9ZZZZ</name>
<dbReference type="SUPFAM" id="SSF53474">
    <property type="entry name" value="alpha/beta-Hydrolases"/>
    <property type="match status" value="1"/>
</dbReference>
<evidence type="ECO:0000313" key="2">
    <source>
        <dbReference type="EMBL" id="CAJ0882710.1"/>
    </source>
</evidence>
<proteinExistence type="predicted"/>
<dbReference type="Gene3D" id="3.40.50.1820">
    <property type="entry name" value="alpha/beta hydrolase"/>
    <property type="match status" value="1"/>
</dbReference>
<feature type="domain" description="Dienelactone hydrolase" evidence="1">
    <location>
        <begin position="27"/>
        <end position="141"/>
    </location>
</feature>
<dbReference type="EMBL" id="OY288114">
    <property type="protein sequence ID" value="CAJ0882710.1"/>
    <property type="molecule type" value="Genomic_DNA"/>
</dbReference>
<gene>
    <name evidence="2" type="ORF">AMST5_03362</name>
</gene>
<protein>
    <recommendedName>
        <fullName evidence="1">Dienelactone hydrolase domain-containing protein</fullName>
    </recommendedName>
</protein>
<dbReference type="GO" id="GO:0016787">
    <property type="term" value="F:hydrolase activity"/>
    <property type="evidence" value="ECO:0007669"/>
    <property type="project" value="InterPro"/>
</dbReference>
<dbReference type="InterPro" id="IPR002925">
    <property type="entry name" value="Dienelactn_hydro"/>
</dbReference>
<sequence length="265" mass="29355">MTSCLDGYDSFVFTHTPWTRTVFRRGKGPAVIVIHEIPGLHPLVVRLADRIAAAGMTVYLPSLFGEPCRPFSTPYQLKSTATVLCIRREFTVWATDKSSPVVEWLRALARHAHNECGGKGVGAIGLCLTGGFALAMMTEPAVIAPVLGEPSLPVAFTPTRRRAIDASPEEIACARRRLADENLSMIGLRFRRDPFVPEERFETLRREFGDRFEAIELDPKDANPEGPSPPHSVLTLHLRDDDLESPTKKAEARVIAFLQERLGVN</sequence>
<dbReference type="Pfam" id="PF01738">
    <property type="entry name" value="DLH"/>
    <property type="match status" value="1"/>
</dbReference>
<dbReference type="AlphaFoldDB" id="A0AA48M1U3"/>
<reference evidence="2" key="1">
    <citation type="submission" date="2023-07" db="EMBL/GenBank/DDBJ databases">
        <authorList>
            <person name="Pelsma A.J. K."/>
        </authorList>
    </citation>
    <scope>NUCLEOTIDE SEQUENCE</scope>
</reference>
<organism evidence="2">
    <name type="scientific">freshwater sediment metagenome</name>
    <dbReference type="NCBI Taxonomy" id="556182"/>
    <lineage>
        <taxon>unclassified sequences</taxon>
        <taxon>metagenomes</taxon>
        <taxon>ecological metagenomes</taxon>
    </lineage>
</organism>
<evidence type="ECO:0000259" key="1">
    <source>
        <dbReference type="Pfam" id="PF01738"/>
    </source>
</evidence>
<dbReference type="InterPro" id="IPR029058">
    <property type="entry name" value="AB_hydrolase_fold"/>
</dbReference>
<accession>A0AA48M1U3</accession>